<evidence type="ECO:0000313" key="2">
    <source>
        <dbReference type="Proteomes" id="UP000288216"/>
    </source>
</evidence>
<accession>A0A401QEP1</accession>
<evidence type="ECO:0000313" key="1">
    <source>
        <dbReference type="EMBL" id="GCB83855.1"/>
    </source>
</evidence>
<organism evidence="1 2">
    <name type="scientific">Scyliorhinus torazame</name>
    <name type="common">Cloudy catshark</name>
    <name type="synonym">Catulus torazame</name>
    <dbReference type="NCBI Taxonomy" id="75743"/>
    <lineage>
        <taxon>Eukaryota</taxon>
        <taxon>Metazoa</taxon>
        <taxon>Chordata</taxon>
        <taxon>Craniata</taxon>
        <taxon>Vertebrata</taxon>
        <taxon>Chondrichthyes</taxon>
        <taxon>Elasmobranchii</taxon>
        <taxon>Galeomorphii</taxon>
        <taxon>Galeoidea</taxon>
        <taxon>Carcharhiniformes</taxon>
        <taxon>Scyliorhinidae</taxon>
        <taxon>Scyliorhinus</taxon>
    </lineage>
</organism>
<dbReference type="AlphaFoldDB" id="A0A401QEP1"/>
<reference evidence="1 2" key="1">
    <citation type="journal article" date="2018" name="Nat. Ecol. Evol.">
        <title>Shark genomes provide insights into elasmobranch evolution and the origin of vertebrates.</title>
        <authorList>
            <person name="Hara Y"/>
            <person name="Yamaguchi K"/>
            <person name="Onimaru K"/>
            <person name="Kadota M"/>
            <person name="Koyanagi M"/>
            <person name="Keeley SD"/>
            <person name="Tatsumi K"/>
            <person name="Tanaka K"/>
            <person name="Motone F"/>
            <person name="Kageyama Y"/>
            <person name="Nozu R"/>
            <person name="Adachi N"/>
            <person name="Nishimura O"/>
            <person name="Nakagawa R"/>
            <person name="Tanegashima C"/>
            <person name="Kiyatake I"/>
            <person name="Matsumoto R"/>
            <person name="Murakumo K"/>
            <person name="Nishida K"/>
            <person name="Terakita A"/>
            <person name="Kuratani S"/>
            <person name="Sato K"/>
            <person name="Hyodo S Kuraku.S."/>
        </authorList>
    </citation>
    <scope>NUCLEOTIDE SEQUENCE [LARGE SCALE GENOMIC DNA]</scope>
</reference>
<dbReference type="Gene3D" id="3.40.50.300">
    <property type="entry name" value="P-loop containing nucleotide triphosphate hydrolases"/>
    <property type="match status" value="2"/>
</dbReference>
<dbReference type="Proteomes" id="UP000288216">
    <property type="component" value="Unassembled WGS sequence"/>
</dbReference>
<dbReference type="STRING" id="75743.A0A401QEP1"/>
<dbReference type="OrthoDB" id="416741at2759"/>
<name>A0A401QEP1_SCYTO</name>
<protein>
    <submittedName>
        <fullName evidence="1">Uncharacterized protein</fullName>
    </submittedName>
</protein>
<dbReference type="InterPro" id="IPR027417">
    <property type="entry name" value="P-loop_NTPase"/>
</dbReference>
<gene>
    <name evidence="1" type="ORF">scyTo_0024267</name>
</gene>
<comment type="caution">
    <text evidence="1">The sequence shown here is derived from an EMBL/GenBank/DDBJ whole genome shotgun (WGS) entry which is preliminary data.</text>
</comment>
<dbReference type="EMBL" id="BFAA01042295">
    <property type="protein sequence ID" value="GCB83855.1"/>
    <property type="molecule type" value="Genomic_DNA"/>
</dbReference>
<feature type="non-terminal residue" evidence="1">
    <location>
        <position position="1"/>
    </location>
</feature>
<proteinExistence type="predicted"/>
<keyword evidence="2" id="KW-1185">Reference proteome</keyword>
<sequence length="63" mass="7455">RGRAQDSKCILITSKKEQVEKEKLNFLQEKMMYEAIHRVQHLDKGVLLEKVIVDKRMICLRVS</sequence>